<evidence type="ECO:0000259" key="7">
    <source>
        <dbReference type="Pfam" id="PF03775"/>
    </source>
</evidence>
<organism evidence="9 10">
    <name type="scientific">Roseivivax isoporae LMG 25204</name>
    <dbReference type="NCBI Taxonomy" id="1449351"/>
    <lineage>
        <taxon>Bacteria</taxon>
        <taxon>Pseudomonadati</taxon>
        <taxon>Pseudomonadota</taxon>
        <taxon>Alphaproteobacteria</taxon>
        <taxon>Rhodobacterales</taxon>
        <taxon>Roseobacteraceae</taxon>
        <taxon>Roseivivax</taxon>
    </lineage>
</organism>
<dbReference type="GO" id="GO:0016829">
    <property type="term" value="F:lyase activity"/>
    <property type="evidence" value="ECO:0007669"/>
    <property type="project" value="UniProtKB-KW"/>
</dbReference>
<evidence type="ECO:0000259" key="8">
    <source>
        <dbReference type="Pfam" id="PF05209"/>
    </source>
</evidence>
<feature type="domain" description="Septum formation inhibitor MinC C-terminal" evidence="7">
    <location>
        <begin position="168"/>
        <end position="267"/>
    </location>
</feature>
<dbReference type="GO" id="GO:0051302">
    <property type="term" value="P:regulation of cell division"/>
    <property type="evidence" value="ECO:0007669"/>
    <property type="project" value="InterPro"/>
</dbReference>
<dbReference type="InterPro" id="IPR007874">
    <property type="entry name" value="MinC_N"/>
</dbReference>
<protein>
    <recommendedName>
        <fullName evidence="6">Probable septum site-determining protein MinC</fullName>
    </recommendedName>
</protein>
<evidence type="ECO:0000256" key="4">
    <source>
        <dbReference type="ARBA" id="ARBA00023306"/>
    </source>
</evidence>
<dbReference type="Pfam" id="PF05209">
    <property type="entry name" value="MinC_N"/>
    <property type="match status" value="1"/>
</dbReference>
<dbReference type="GO" id="GO:1901891">
    <property type="term" value="P:regulation of cell septum assembly"/>
    <property type="evidence" value="ECO:0007669"/>
    <property type="project" value="InterPro"/>
</dbReference>
<keyword evidence="3 6" id="KW-0717">Septation</keyword>
<dbReference type="RefSeq" id="WP_244437530.1">
    <property type="nucleotide sequence ID" value="NZ_JAME01000010.1"/>
</dbReference>
<comment type="function">
    <text evidence="5 6">Cell division inhibitor that blocks the formation of polar Z ring septums. Rapidly oscillates between the poles of the cell to destabilize FtsZ filaments that have formed before they mature into polar Z rings. Prevents FtsZ polymerization.</text>
</comment>
<comment type="subunit">
    <text evidence="6">Interacts with MinD and FtsZ.</text>
</comment>
<keyword evidence="10" id="KW-1185">Reference proteome</keyword>
<evidence type="ECO:0000256" key="6">
    <source>
        <dbReference type="HAMAP-Rule" id="MF_00267"/>
    </source>
</evidence>
<reference evidence="9 10" key="1">
    <citation type="submission" date="2014-01" db="EMBL/GenBank/DDBJ databases">
        <title>Roseivivax isoporae LMG 25204 Genome Sequencing.</title>
        <authorList>
            <person name="Lai Q."/>
            <person name="Li G."/>
            <person name="Shao Z."/>
        </authorList>
    </citation>
    <scope>NUCLEOTIDE SEQUENCE [LARGE SCALE GENOMIC DNA]</scope>
    <source>
        <strain evidence="9 10">LMG 25204</strain>
    </source>
</reference>
<sequence>MEPQVATGWDARADIARRPLQIRGRFFTAVALRLGGAPDQGFYAALDARLEQTPNFFAGAPLVVDLEGAEGLATAADIAALADALRQRRLSVFGVQNGTAAQEKAAAEAGLIALAGGRDAPLRGAFKPEAAAPAARTARPPVDLAPALQLEPAPAPEPEPAPQVNRLITRPVRSGQTVVAEHGDLTIVGPVSSGAELIAAGNVHVYGQMRGRAMAGINGDLEARIFCQSLDAELLAIAGLYRTSDTLGPELRKSSVTVFLDGERLCVERLG</sequence>
<dbReference type="SUPFAM" id="SSF63848">
    <property type="entry name" value="Cell-division inhibitor MinC, C-terminal domain"/>
    <property type="match status" value="1"/>
</dbReference>
<gene>
    <name evidence="6" type="primary">minC</name>
    <name evidence="9" type="ORF">RISW2_01495</name>
</gene>
<comment type="similarity">
    <text evidence="1 6">Belongs to the MinC family.</text>
</comment>
<keyword evidence="4 6" id="KW-0131">Cell cycle</keyword>
<evidence type="ECO:0000256" key="1">
    <source>
        <dbReference type="ARBA" id="ARBA00006291"/>
    </source>
</evidence>
<name>X7F8Y2_9RHOB</name>
<evidence type="ECO:0000256" key="3">
    <source>
        <dbReference type="ARBA" id="ARBA00023210"/>
    </source>
</evidence>
<dbReference type="PANTHER" id="PTHR34108">
    <property type="entry name" value="SEPTUM SITE-DETERMINING PROTEIN MINC"/>
    <property type="match status" value="1"/>
</dbReference>
<evidence type="ECO:0000256" key="2">
    <source>
        <dbReference type="ARBA" id="ARBA00022618"/>
    </source>
</evidence>
<evidence type="ECO:0000313" key="9">
    <source>
        <dbReference type="EMBL" id="ETX29372.1"/>
    </source>
</evidence>
<feature type="domain" description="Septum formation inhibitor MinC N-terminal" evidence="8">
    <location>
        <begin position="20"/>
        <end position="91"/>
    </location>
</feature>
<keyword evidence="2 6" id="KW-0132">Cell division</keyword>
<comment type="caution">
    <text evidence="9">The sequence shown here is derived from an EMBL/GenBank/DDBJ whole genome shotgun (WGS) entry which is preliminary data.</text>
</comment>
<dbReference type="InterPro" id="IPR016098">
    <property type="entry name" value="CAP/MinC_C"/>
</dbReference>
<keyword evidence="9" id="KW-0456">Lyase</keyword>
<dbReference type="Gene3D" id="2.160.20.70">
    <property type="match status" value="1"/>
</dbReference>
<dbReference type="EMBL" id="JAME01000010">
    <property type="protein sequence ID" value="ETX29372.1"/>
    <property type="molecule type" value="Genomic_DNA"/>
</dbReference>
<dbReference type="InterPro" id="IPR013033">
    <property type="entry name" value="MinC"/>
</dbReference>
<dbReference type="AlphaFoldDB" id="X7F8Y2"/>
<evidence type="ECO:0000256" key="5">
    <source>
        <dbReference type="ARBA" id="ARBA00025606"/>
    </source>
</evidence>
<dbReference type="GO" id="GO:0000917">
    <property type="term" value="P:division septum assembly"/>
    <property type="evidence" value="ECO:0007669"/>
    <property type="project" value="UniProtKB-KW"/>
</dbReference>
<proteinExistence type="inferred from homology"/>
<dbReference type="Gene3D" id="3.30.70.260">
    <property type="match status" value="1"/>
</dbReference>
<dbReference type="InterPro" id="IPR036145">
    <property type="entry name" value="MinC_C_sf"/>
</dbReference>
<dbReference type="eggNOG" id="COG0850">
    <property type="taxonomic scope" value="Bacteria"/>
</dbReference>
<dbReference type="PATRIC" id="fig|1449351.3.peg.1723"/>
<dbReference type="STRING" id="1449351.RISW2_01495"/>
<dbReference type="NCBIfam" id="TIGR01222">
    <property type="entry name" value="minC"/>
    <property type="match status" value="1"/>
</dbReference>
<dbReference type="Pfam" id="PF03775">
    <property type="entry name" value="MinC_C"/>
    <property type="match status" value="1"/>
</dbReference>
<dbReference type="InterPro" id="IPR005526">
    <property type="entry name" value="Septum_form_inhib_MinC_C"/>
</dbReference>
<dbReference type="GO" id="GO:0000902">
    <property type="term" value="P:cell morphogenesis"/>
    <property type="evidence" value="ECO:0007669"/>
    <property type="project" value="InterPro"/>
</dbReference>
<evidence type="ECO:0000313" key="10">
    <source>
        <dbReference type="Proteomes" id="UP000023430"/>
    </source>
</evidence>
<dbReference type="HAMAP" id="MF_00267">
    <property type="entry name" value="MinC"/>
    <property type="match status" value="1"/>
</dbReference>
<dbReference type="Proteomes" id="UP000023430">
    <property type="component" value="Unassembled WGS sequence"/>
</dbReference>
<accession>X7F8Y2</accession>
<dbReference type="PANTHER" id="PTHR34108:SF1">
    <property type="entry name" value="SEPTUM SITE-DETERMINING PROTEIN MINC"/>
    <property type="match status" value="1"/>
</dbReference>